<evidence type="ECO:0000256" key="2">
    <source>
        <dbReference type="ARBA" id="ARBA00009142"/>
    </source>
</evidence>
<comment type="similarity">
    <text evidence="2 8">Belongs to the 4-toluene sulfonate uptake permease (TSUP) (TC 2.A.102) family.</text>
</comment>
<dbReference type="RefSeq" id="WP_218096633.1">
    <property type="nucleotide sequence ID" value="NZ_CAJVCE010000001.1"/>
</dbReference>
<evidence type="ECO:0000313" key="9">
    <source>
        <dbReference type="EMBL" id="CAG7616144.1"/>
    </source>
</evidence>
<dbReference type="Pfam" id="PF01925">
    <property type="entry name" value="TauE"/>
    <property type="match status" value="1"/>
</dbReference>
<evidence type="ECO:0000313" key="10">
    <source>
        <dbReference type="Proteomes" id="UP000730618"/>
    </source>
</evidence>
<protein>
    <recommendedName>
        <fullName evidence="8">Probable membrane transporter protein</fullName>
    </recommendedName>
</protein>
<dbReference type="PANTHER" id="PTHR30269:SF37">
    <property type="entry name" value="MEMBRANE TRANSPORTER PROTEIN"/>
    <property type="match status" value="1"/>
</dbReference>
<comment type="subcellular location">
    <subcellularLocation>
        <location evidence="1 8">Cell membrane</location>
        <topology evidence="1 8">Multi-pass membrane protein</topology>
    </subcellularLocation>
</comment>
<keyword evidence="5 8" id="KW-0812">Transmembrane</keyword>
<dbReference type="InterPro" id="IPR002781">
    <property type="entry name" value="TM_pro_TauE-like"/>
</dbReference>
<evidence type="ECO:0000256" key="5">
    <source>
        <dbReference type="ARBA" id="ARBA00022692"/>
    </source>
</evidence>
<name>A0ABM8VAD1_9BACL</name>
<evidence type="ECO:0000256" key="8">
    <source>
        <dbReference type="RuleBase" id="RU363041"/>
    </source>
</evidence>
<reference evidence="9 10" key="1">
    <citation type="submission" date="2021-06" db="EMBL/GenBank/DDBJ databases">
        <authorList>
            <person name="Criscuolo A."/>
        </authorList>
    </citation>
    <scope>NUCLEOTIDE SEQUENCE [LARGE SCALE GENOMIC DNA]</scope>
    <source>
        <strain evidence="10">CIP 111802</strain>
    </source>
</reference>
<evidence type="ECO:0000256" key="3">
    <source>
        <dbReference type="ARBA" id="ARBA00022448"/>
    </source>
</evidence>
<dbReference type="PANTHER" id="PTHR30269">
    <property type="entry name" value="TRANSMEMBRANE PROTEIN YFCA"/>
    <property type="match status" value="1"/>
</dbReference>
<keyword evidence="10" id="KW-1185">Reference proteome</keyword>
<evidence type="ECO:0000256" key="6">
    <source>
        <dbReference type="ARBA" id="ARBA00022989"/>
    </source>
</evidence>
<evidence type="ECO:0000256" key="7">
    <source>
        <dbReference type="ARBA" id="ARBA00023136"/>
    </source>
</evidence>
<keyword evidence="6 8" id="KW-1133">Transmembrane helix</keyword>
<feature type="transmembrane region" description="Helical" evidence="8">
    <location>
        <begin position="125"/>
        <end position="144"/>
    </location>
</feature>
<sequence length="148" mass="16245">MKKILGVILLVLRMIFSRAESSSWIAESYAGTWGVAFLGSLIGGLFAVGGPFFVIYFLARFADKKEYQANLQLAFLSANLLTLTMHGFKGDIPESVLRFFLPCAVAAFLGVLIGQRLFHRLSQAWIQRIAYGVVFVSGVQLLVLNPAA</sequence>
<evidence type="ECO:0000256" key="4">
    <source>
        <dbReference type="ARBA" id="ARBA00022475"/>
    </source>
</evidence>
<accession>A0ABM8VAD1</accession>
<dbReference type="InterPro" id="IPR052017">
    <property type="entry name" value="TSUP"/>
</dbReference>
<feature type="transmembrane region" description="Helical" evidence="8">
    <location>
        <begin position="33"/>
        <end position="59"/>
    </location>
</feature>
<keyword evidence="3" id="KW-0813">Transport</keyword>
<gene>
    <name evidence="9" type="ORF">PAECIP111802_00253</name>
</gene>
<evidence type="ECO:0000256" key="1">
    <source>
        <dbReference type="ARBA" id="ARBA00004651"/>
    </source>
</evidence>
<comment type="caution">
    <text evidence="9">The sequence shown here is derived from an EMBL/GenBank/DDBJ whole genome shotgun (WGS) entry which is preliminary data.</text>
</comment>
<keyword evidence="7 8" id="KW-0472">Membrane</keyword>
<keyword evidence="4 8" id="KW-1003">Cell membrane</keyword>
<proteinExistence type="inferred from homology"/>
<feature type="transmembrane region" description="Helical" evidence="8">
    <location>
        <begin position="95"/>
        <end position="113"/>
    </location>
</feature>
<dbReference type="EMBL" id="CAJVCE010000001">
    <property type="protein sequence ID" value="CAG7616144.1"/>
    <property type="molecule type" value="Genomic_DNA"/>
</dbReference>
<organism evidence="9 10">
    <name type="scientific">Paenibacillus allorhizosphaerae</name>
    <dbReference type="NCBI Taxonomy" id="2849866"/>
    <lineage>
        <taxon>Bacteria</taxon>
        <taxon>Bacillati</taxon>
        <taxon>Bacillota</taxon>
        <taxon>Bacilli</taxon>
        <taxon>Bacillales</taxon>
        <taxon>Paenibacillaceae</taxon>
        <taxon>Paenibacillus</taxon>
    </lineage>
</organism>
<dbReference type="Proteomes" id="UP000730618">
    <property type="component" value="Unassembled WGS sequence"/>
</dbReference>